<dbReference type="PANTHER" id="PTHR37984">
    <property type="entry name" value="PROTEIN CBG26694"/>
    <property type="match status" value="1"/>
</dbReference>
<evidence type="ECO:0000256" key="5">
    <source>
        <dbReference type="ARBA" id="ARBA00022801"/>
    </source>
</evidence>
<dbReference type="InterPro" id="IPR000477">
    <property type="entry name" value="RT_dom"/>
</dbReference>
<keyword evidence="3" id="KW-0540">Nuclease</keyword>
<comment type="caution">
    <text evidence="10">The sequence shown here is derived from an EMBL/GenBank/DDBJ whole genome shotgun (WGS) entry which is preliminary data.</text>
</comment>
<evidence type="ECO:0000256" key="3">
    <source>
        <dbReference type="ARBA" id="ARBA00022722"/>
    </source>
</evidence>
<dbReference type="EMBL" id="BQNB010021337">
    <property type="protein sequence ID" value="GJU05327.1"/>
    <property type="molecule type" value="Genomic_DNA"/>
</dbReference>
<dbReference type="CDD" id="cd01647">
    <property type="entry name" value="RT_LTR"/>
    <property type="match status" value="1"/>
</dbReference>
<dbReference type="InterPro" id="IPR041373">
    <property type="entry name" value="RT_RNaseH"/>
</dbReference>
<evidence type="ECO:0000259" key="8">
    <source>
        <dbReference type="Pfam" id="PF00078"/>
    </source>
</evidence>
<dbReference type="Pfam" id="PF17917">
    <property type="entry name" value="RT_RNaseH"/>
    <property type="match status" value="1"/>
</dbReference>
<evidence type="ECO:0000256" key="6">
    <source>
        <dbReference type="ARBA" id="ARBA00022918"/>
    </source>
</evidence>
<keyword evidence="1" id="KW-0808">Transferase</keyword>
<reference evidence="10" key="2">
    <citation type="submission" date="2022-01" db="EMBL/GenBank/DDBJ databases">
        <authorList>
            <person name="Yamashiro T."/>
            <person name="Shiraishi A."/>
            <person name="Satake H."/>
            <person name="Nakayama K."/>
        </authorList>
    </citation>
    <scope>NUCLEOTIDE SEQUENCE</scope>
</reference>
<evidence type="ECO:0000313" key="11">
    <source>
        <dbReference type="Proteomes" id="UP001151760"/>
    </source>
</evidence>
<sequence>MAKEDENKTAFHAPKGVYCYKKITFGLKNARATYQRLLDKVFKSQNGRNMEVYVDDMVIKIRDKEDMLADIQGTFERLQRINMNLNPKKCSFGMEEGQFLGHIVSKQGFKANPTKVQASTSLKRPKTIKKVQSLNGKLAAFNRFLAKSAEKSLPFFETLKGCLEKKDFMWTKEADRTFEDMKKYRKTSYARGTKSWRKPDRLFSSLKGVRAKLNYPIMEKLVLALIHVARRLKRYFKAHKITVLTNKPLRILLLKSKKSRRMARWAIILREHEIEYKPRNAIKAQVLADFLAETQEEDEETDFQNEEGKTKNTG</sequence>
<dbReference type="Proteomes" id="UP001151760">
    <property type="component" value="Unassembled WGS sequence"/>
</dbReference>
<dbReference type="InterPro" id="IPR043502">
    <property type="entry name" value="DNA/RNA_pol_sf"/>
</dbReference>
<keyword evidence="2" id="KW-0548">Nucleotidyltransferase</keyword>
<reference evidence="10" key="1">
    <citation type="journal article" date="2022" name="Int. J. Mol. Sci.">
        <title>Draft Genome of Tanacetum Coccineum: Genomic Comparison of Closely Related Tanacetum-Family Plants.</title>
        <authorList>
            <person name="Yamashiro T."/>
            <person name="Shiraishi A."/>
            <person name="Nakayama K."/>
            <person name="Satake H."/>
        </authorList>
    </citation>
    <scope>NUCLEOTIDE SEQUENCE</scope>
</reference>
<gene>
    <name evidence="10" type="ORF">Tco_1121757</name>
</gene>
<feature type="compositionally biased region" description="Acidic residues" evidence="7">
    <location>
        <begin position="295"/>
        <end position="305"/>
    </location>
</feature>
<keyword evidence="4" id="KW-0255">Endonuclease</keyword>
<evidence type="ECO:0000256" key="7">
    <source>
        <dbReference type="SAM" id="MobiDB-lite"/>
    </source>
</evidence>
<accession>A0ABQ5J0V1</accession>
<keyword evidence="5" id="KW-0378">Hydrolase</keyword>
<protein>
    <submittedName>
        <fullName evidence="10">Reverse transcriptase domain-containing protein</fullName>
    </submittedName>
</protein>
<dbReference type="PANTHER" id="PTHR37984:SF5">
    <property type="entry name" value="PROTEIN NYNRIN-LIKE"/>
    <property type="match status" value="1"/>
</dbReference>
<dbReference type="InterPro" id="IPR043128">
    <property type="entry name" value="Rev_trsase/Diguanyl_cyclase"/>
</dbReference>
<evidence type="ECO:0000256" key="1">
    <source>
        <dbReference type="ARBA" id="ARBA00022679"/>
    </source>
</evidence>
<evidence type="ECO:0000259" key="9">
    <source>
        <dbReference type="Pfam" id="PF17917"/>
    </source>
</evidence>
<keyword evidence="11" id="KW-1185">Reference proteome</keyword>
<feature type="domain" description="Reverse transcriptase RNase H-like" evidence="9">
    <location>
        <begin position="203"/>
        <end position="271"/>
    </location>
</feature>
<feature type="domain" description="Reverse transcriptase" evidence="8">
    <location>
        <begin position="2"/>
        <end position="103"/>
    </location>
</feature>
<feature type="region of interest" description="Disordered" evidence="7">
    <location>
        <begin position="295"/>
        <end position="314"/>
    </location>
</feature>
<evidence type="ECO:0000256" key="2">
    <source>
        <dbReference type="ARBA" id="ARBA00022695"/>
    </source>
</evidence>
<dbReference type="Pfam" id="PF00078">
    <property type="entry name" value="RVT_1"/>
    <property type="match status" value="1"/>
</dbReference>
<name>A0ABQ5J0V1_9ASTR</name>
<dbReference type="Gene3D" id="3.30.70.270">
    <property type="match status" value="2"/>
</dbReference>
<evidence type="ECO:0000313" key="10">
    <source>
        <dbReference type="EMBL" id="GJU05327.1"/>
    </source>
</evidence>
<dbReference type="GO" id="GO:0003964">
    <property type="term" value="F:RNA-directed DNA polymerase activity"/>
    <property type="evidence" value="ECO:0007669"/>
    <property type="project" value="UniProtKB-KW"/>
</dbReference>
<keyword evidence="6 10" id="KW-0695">RNA-directed DNA polymerase</keyword>
<dbReference type="SUPFAM" id="SSF56672">
    <property type="entry name" value="DNA/RNA polymerases"/>
    <property type="match status" value="1"/>
</dbReference>
<evidence type="ECO:0000256" key="4">
    <source>
        <dbReference type="ARBA" id="ARBA00022759"/>
    </source>
</evidence>
<dbReference type="InterPro" id="IPR050951">
    <property type="entry name" value="Retrovirus_Pol_polyprotein"/>
</dbReference>
<organism evidence="10 11">
    <name type="scientific">Tanacetum coccineum</name>
    <dbReference type="NCBI Taxonomy" id="301880"/>
    <lineage>
        <taxon>Eukaryota</taxon>
        <taxon>Viridiplantae</taxon>
        <taxon>Streptophyta</taxon>
        <taxon>Embryophyta</taxon>
        <taxon>Tracheophyta</taxon>
        <taxon>Spermatophyta</taxon>
        <taxon>Magnoliopsida</taxon>
        <taxon>eudicotyledons</taxon>
        <taxon>Gunneridae</taxon>
        <taxon>Pentapetalae</taxon>
        <taxon>asterids</taxon>
        <taxon>campanulids</taxon>
        <taxon>Asterales</taxon>
        <taxon>Asteraceae</taxon>
        <taxon>Asteroideae</taxon>
        <taxon>Anthemideae</taxon>
        <taxon>Anthemidinae</taxon>
        <taxon>Tanacetum</taxon>
    </lineage>
</organism>
<proteinExistence type="predicted"/>